<organism evidence="2 3">
    <name type="scientific">Asanoa hainanensis</name>
    <dbReference type="NCBI Taxonomy" id="560556"/>
    <lineage>
        <taxon>Bacteria</taxon>
        <taxon>Bacillati</taxon>
        <taxon>Actinomycetota</taxon>
        <taxon>Actinomycetes</taxon>
        <taxon>Micromonosporales</taxon>
        <taxon>Micromonosporaceae</taxon>
        <taxon>Asanoa</taxon>
    </lineage>
</organism>
<dbReference type="Proteomes" id="UP000198362">
    <property type="component" value="Unassembled WGS sequence"/>
</dbReference>
<dbReference type="OrthoDB" id="3677467at2"/>
<dbReference type="GO" id="GO:0016301">
    <property type="term" value="F:kinase activity"/>
    <property type="evidence" value="ECO:0007669"/>
    <property type="project" value="UniProtKB-KW"/>
</dbReference>
<dbReference type="InterPro" id="IPR002575">
    <property type="entry name" value="Aminoglycoside_PTrfase"/>
</dbReference>
<dbReference type="SUPFAM" id="SSF56112">
    <property type="entry name" value="Protein kinase-like (PK-like)"/>
    <property type="match status" value="1"/>
</dbReference>
<protein>
    <submittedName>
        <fullName evidence="2">Homoserine kinase type II</fullName>
    </submittedName>
</protein>
<dbReference type="AlphaFoldDB" id="A0A239NCB3"/>
<reference evidence="2 3" key="1">
    <citation type="submission" date="2017-06" db="EMBL/GenBank/DDBJ databases">
        <authorList>
            <person name="Kim H.J."/>
            <person name="Triplett B.A."/>
        </authorList>
    </citation>
    <scope>NUCLEOTIDE SEQUENCE [LARGE SCALE GENOMIC DNA]</scope>
    <source>
        <strain evidence="2 3">CGMCC 4.5593</strain>
    </source>
</reference>
<dbReference type="InterPro" id="IPR011009">
    <property type="entry name" value="Kinase-like_dom_sf"/>
</dbReference>
<feature type="domain" description="Aminoglycoside phosphotransferase" evidence="1">
    <location>
        <begin position="53"/>
        <end position="237"/>
    </location>
</feature>
<accession>A0A239NCB3</accession>
<sequence>MADDEAALAALRGGWQHVPGRLDPVSIPGTAATTWVASIAGTCHLVTRVALGKRQRLEAGLTAACHLAERGVAAGEPVRALSGALVAEHDGWAYALVRCPPGRPLSAGDPLDQQWWGDALGRLHSGMDGFAHSGLAPWHRVRPDAPHLGARPWLRAAVASACAALTRLTVTDRLTYGVLHGQPIATAFRLDPATGRTAVVCWGPAATGPLVADLAAAVTHAAGVGTEELVDGYAAAGPVHRDEIDAALPVLLRFHWAARADAAARRLVSTPDDDAAGATLSAAHAALSSA</sequence>
<name>A0A239NCB3_9ACTN</name>
<keyword evidence="2" id="KW-0418">Kinase</keyword>
<dbReference type="RefSeq" id="WP_089251348.1">
    <property type="nucleotide sequence ID" value="NZ_FZPH01000008.1"/>
</dbReference>
<gene>
    <name evidence="2" type="ORF">SAMN05421812_108149</name>
</gene>
<proteinExistence type="predicted"/>
<evidence type="ECO:0000313" key="2">
    <source>
        <dbReference type="EMBL" id="SNT52556.1"/>
    </source>
</evidence>
<evidence type="ECO:0000313" key="3">
    <source>
        <dbReference type="Proteomes" id="UP000198362"/>
    </source>
</evidence>
<dbReference type="Pfam" id="PF01636">
    <property type="entry name" value="APH"/>
    <property type="match status" value="1"/>
</dbReference>
<keyword evidence="2" id="KW-0808">Transferase</keyword>
<keyword evidence="3" id="KW-1185">Reference proteome</keyword>
<dbReference type="EMBL" id="FZPH01000008">
    <property type="protein sequence ID" value="SNT52556.1"/>
    <property type="molecule type" value="Genomic_DNA"/>
</dbReference>
<evidence type="ECO:0000259" key="1">
    <source>
        <dbReference type="Pfam" id="PF01636"/>
    </source>
</evidence>